<feature type="transmembrane region" description="Helical" evidence="1">
    <location>
        <begin position="106"/>
        <end position="128"/>
    </location>
</feature>
<evidence type="ECO:0000313" key="2">
    <source>
        <dbReference type="EMBL" id="NKZ01406.1"/>
    </source>
</evidence>
<accession>A0A7X6MI43</accession>
<keyword evidence="1" id="KW-0472">Membrane</keyword>
<organism evidence="2 3">
    <name type="scientific">Nocardiopsis alborubida</name>
    <dbReference type="NCBI Taxonomy" id="146802"/>
    <lineage>
        <taxon>Bacteria</taxon>
        <taxon>Bacillati</taxon>
        <taxon>Actinomycetota</taxon>
        <taxon>Actinomycetes</taxon>
        <taxon>Streptosporangiales</taxon>
        <taxon>Nocardiopsidaceae</taxon>
        <taxon>Nocardiopsis</taxon>
    </lineage>
</organism>
<comment type="caution">
    <text evidence="2">The sequence shown here is derived from an EMBL/GenBank/DDBJ whole genome shotgun (WGS) entry which is preliminary data.</text>
</comment>
<feature type="transmembrane region" description="Helical" evidence="1">
    <location>
        <begin position="165"/>
        <end position="198"/>
    </location>
</feature>
<evidence type="ECO:0000313" key="3">
    <source>
        <dbReference type="Proteomes" id="UP000553209"/>
    </source>
</evidence>
<evidence type="ECO:0000256" key="1">
    <source>
        <dbReference type="SAM" id="Phobius"/>
    </source>
</evidence>
<gene>
    <name evidence="2" type="ORF">HGB44_27585</name>
</gene>
<keyword evidence="1" id="KW-1133">Transmembrane helix</keyword>
<keyword evidence="3" id="KW-1185">Reference proteome</keyword>
<dbReference type="EMBL" id="JAAXPG010000036">
    <property type="protein sequence ID" value="NKZ01406.1"/>
    <property type="molecule type" value="Genomic_DNA"/>
</dbReference>
<dbReference type="RefSeq" id="WP_061080880.1">
    <property type="nucleotide sequence ID" value="NZ_JAAXPG010000036.1"/>
</dbReference>
<feature type="transmembrane region" description="Helical" evidence="1">
    <location>
        <begin position="12"/>
        <end position="36"/>
    </location>
</feature>
<keyword evidence="1" id="KW-0812">Transmembrane</keyword>
<feature type="transmembrane region" description="Helical" evidence="1">
    <location>
        <begin position="218"/>
        <end position="246"/>
    </location>
</feature>
<reference evidence="2 3" key="1">
    <citation type="submission" date="2020-04" db="EMBL/GenBank/DDBJ databases">
        <title>MicrobeNet Type strains.</title>
        <authorList>
            <person name="Nicholson A.C."/>
        </authorList>
    </citation>
    <scope>NUCLEOTIDE SEQUENCE [LARGE SCALE GENOMIC DNA]</scope>
    <source>
        <strain evidence="2 3">ATCC 23612</strain>
    </source>
</reference>
<sequence length="280" mass="30225">MYFHPPTLDPGWLATLTGLATLLFLLAQPLLLWPLIRRLGEPAAPGRPSPLTRLQRATVWVSMAEVLLAVAFVGSARVVTPADIGLVPPRLHGYDPGAPPVLADDLVAWAGTAAVLLWTALFMAALVVQRHRDGVRGQAPPGQRVHLPDLTDAEWRWMPWSFALGGLATTVVLFVVVYPLVTVFVGPLAAVAAVALLLGGQQWGNGYQQTLVLTVYGALMALCHAFLSAGSLFVPVVFWCALAYAYGRSLRQQRLQLFQAAPMEVTMLDADGNPVRRPGR</sequence>
<dbReference type="Proteomes" id="UP000553209">
    <property type="component" value="Unassembled WGS sequence"/>
</dbReference>
<name>A0A7X6MI43_9ACTN</name>
<dbReference type="AlphaFoldDB" id="A0A7X6MI43"/>
<protein>
    <submittedName>
        <fullName evidence="2">Uncharacterized protein</fullName>
    </submittedName>
</protein>
<feature type="transmembrane region" description="Helical" evidence="1">
    <location>
        <begin position="57"/>
        <end position="79"/>
    </location>
</feature>
<proteinExistence type="predicted"/>